<evidence type="ECO:0000259" key="1">
    <source>
        <dbReference type="SMART" id="SM00642"/>
    </source>
</evidence>
<dbReference type="CDD" id="cd11347">
    <property type="entry name" value="AmyAc_1"/>
    <property type="match status" value="1"/>
</dbReference>
<reference evidence="2" key="1">
    <citation type="journal article" date="2015" name="Nature">
        <title>Complex archaea that bridge the gap between prokaryotes and eukaryotes.</title>
        <authorList>
            <person name="Spang A."/>
            <person name="Saw J.H."/>
            <person name="Jorgensen S.L."/>
            <person name="Zaremba-Niedzwiedzka K."/>
            <person name="Martijn J."/>
            <person name="Lind A.E."/>
            <person name="van Eijk R."/>
            <person name="Schleper C."/>
            <person name="Guy L."/>
            <person name="Ettema T.J."/>
        </authorList>
    </citation>
    <scope>NUCLEOTIDE SEQUENCE</scope>
</reference>
<proteinExistence type="predicted"/>
<dbReference type="Pfam" id="PF00128">
    <property type="entry name" value="Alpha-amylase"/>
    <property type="match status" value="1"/>
</dbReference>
<name>A0A0F9KT65_9ZZZZ</name>
<dbReference type="AlphaFoldDB" id="A0A0F9KT65"/>
<dbReference type="SMART" id="SM00642">
    <property type="entry name" value="Aamy"/>
    <property type="match status" value="1"/>
</dbReference>
<dbReference type="PANTHER" id="PTHR47786">
    <property type="entry name" value="ALPHA-1,4-GLUCAN:MALTOSE-1-PHOSPHATE MALTOSYLTRANSFERASE"/>
    <property type="match status" value="1"/>
</dbReference>
<gene>
    <name evidence="2" type="ORF">LCGC14_1288550</name>
</gene>
<sequence length="497" mass="58174">MSISDLGWPKHPKIYEINTWPWLNYLSEIYNTTITLQTIPEEIINRCSSLFDAIWLMGVWERSPASKKIALGHTGLQNEYHKALREFGDEDVVGSPYSIYYYHVDKHIGGIEGLIEVRQQLSEREIRLLLDYVPNHVSIDSLWTLESNLFIEGTIDDLMNYPEDYFSLSERVYAHGRDPNFKGWTDTIQINAFSKESRQKTISTLLKIAEHCDGVRCDMAMLMTNAVFKNTWGQKAGSIPDEEFWVEVIQAVKKKFPYFLFIAEVYWDMEWELQQQGFDYCYDKRLYDRLSHGDSQSIKAHLNADLDYQRKLVRFIENHDELRASTNFEESRNYASAIIVMTLPGARLIHEGQMKGYKIKLPVQLGRRQFEEENQDLLKFYSHLLQIIPGKDLENGDWSLCKANSIEFEDESFTNIISYLWWSDDIYRLTVVNFSSSLAKAHVAINQLNYGSWDWIFTDLITRKVYNYNGVNLDKFGLYVKLPAWGGHIFDIRKKKI</sequence>
<dbReference type="InterPro" id="IPR017853">
    <property type="entry name" value="GH"/>
</dbReference>
<organism evidence="2">
    <name type="scientific">marine sediment metagenome</name>
    <dbReference type="NCBI Taxonomy" id="412755"/>
    <lineage>
        <taxon>unclassified sequences</taxon>
        <taxon>metagenomes</taxon>
        <taxon>ecological metagenomes</taxon>
    </lineage>
</organism>
<feature type="domain" description="Glycosyl hydrolase family 13 catalytic" evidence="1">
    <location>
        <begin position="37"/>
        <end position="388"/>
    </location>
</feature>
<dbReference type="SUPFAM" id="SSF51445">
    <property type="entry name" value="(Trans)glycosidases"/>
    <property type="match status" value="1"/>
</dbReference>
<dbReference type="PANTHER" id="PTHR47786:SF2">
    <property type="entry name" value="GLYCOSYL HYDROLASE FAMILY 13 CATALYTIC DOMAIN-CONTAINING PROTEIN"/>
    <property type="match status" value="1"/>
</dbReference>
<dbReference type="EMBL" id="LAZR01007402">
    <property type="protein sequence ID" value="KKM85489.1"/>
    <property type="molecule type" value="Genomic_DNA"/>
</dbReference>
<dbReference type="GO" id="GO:0005975">
    <property type="term" value="P:carbohydrate metabolic process"/>
    <property type="evidence" value="ECO:0007669"/>
    <property type="project" value="InterPro"/>
</dbReference>
<comment type="caution">
    <text evidence="2">The sequence shown here is derived from an EMBL/GenBank/DDBJ whole genome shotgun (WGS) entry which is preliminary data.</text>
</comment>
<dbReference type="InterPro" id="IPR006047">
    <property type="entry name" value="GH13_cat_dom"/>
</dbReference>
<protein>
    <recommendedName>
        <fullName evidence="1">Glycosyl hydrolase family 13 catalytic domain-containing protein</fullName>
    </recommendedName>
</protein>
<accession>A0A0F9KT65</accession>
<dbReference type="Gene3D" id="3.20.20.80">
    <property type="entry name" value="Glycosidases"/>
    <property type="match status" value="1"/>
</dbReference>
<evidence type="ECO:0000313" key="2">
    <source>
        <dbReference type="EMBL" id="KKM85489.1"/>
    </source>
</evidence>